<dbReference type="AlphaFoldDB" id="A0A7J7GAR0"/>
<proteinExistence type="predicted"/>
<reference evidence="2" key="1">
    <citation type="journal article" date="2020" name="Nat. Commun.">
        <title>Genome assembly of wild tea tree DASZ reveals pedigree and selection history of tea varieties.</title>
        <authorList>
            <person name="Zhang W."/>
            <person name="Zhang Y."/>
            <person name="Qiu H."/>
            <person name="Guo Y."/>
            <person name="Wan H."/>
            <person name="Zhang X."/>
            <person name="Scossa F."/>
            <person name="Alseekh S."/>
            <person name="Zhang Q."/>
            <person name="Wang P."/>
            <person name="Xu L."/>
            <person name="Schmidt M.H."/>
            <person name="Jia X."/>
            <person name="Li D."/>
            <person name="Zhu A."/>
            <person name="Guo F."/>
            <person name="Chen W."/>
            <person name="Ni D."/>
            <person name="Usadel B."/>
            <person name="Fernie A.R."/>
            <person name="Wen W."/>
        </authorList>
    </citation>
    <scope>NUCLEOTIDE SEQUENCE [LARGE SCALE GENOMIC DNA]</scope>
    <source>
        <strain evidence="2">cv. G240</strain>
    </source>
</reference>
<keyword evidence="2" id="KW-1185">Reference proteome</keyword>
<reference evidence="1 2" key="2">
    <citation type="submission" date="2020-07" db="EMBL/GenBank/DDBJ databases">
        <title>Genome assembly of wild tea tree DASZ reveals pedigree and selection history of tea varieties.</title>
        <authorList>
            <person name="Zhang W."/>
        </authorList>
    </citation>
    <scope>NUCLEOTIDE SEQUENCE [LARGE SCALE GENOMIC DNA]</scope>
    <source>
        <strain evidence="2">cv. G240</strain>
        <tissue evidence="1">Leaf</tissue>
    </source>
</reference>
<protein>
    <submittedName>
        <fullName evidence="1">Uncharacterized protein</fullName>
    </submittedName>
</protein>
<dbReference type="EMBL" id="JACBKZ010000012">
    <property type="protein sequence ID" value="KAF5937830.1"/>
    <property type="molecule type" value="Genomic_DNA"/>
</dbReference>
<dbReference type="Proteomes" id="UP000593564">
    <property type="component" value="Unassembled WGS sequence"/>
</dbReference>
<evidence type="ECO:0000313" key="2">
    <source>
        <dbReference type="Proteomes" id="UP000593564"/>
    </source>
</evidence>
<name>A0A7J7GAR0_CAMSI</name>
<sequence length="216" mass="23416">MSGFKSLISFHHSLSTDSIYELNGSSLRILICGSSLSHSISLQGWIAPLPPHLSSILRFPGDSAERFQSGFSTKESLLGAELRNIKGQVLTSGSSSKQPVRKQFLDSASFSDSESTEASTSISMDCAVDSASVPSTSRATEVDIKGVVLLSVSLSREVVPGFARMLLHTSLGKKYLVRPLQRTEITQSGQKFLGEMQNMVKEFKNLLLEGFSYGDC</sequence>
<evidence type="ECO:0000313" key="1">
    <source>
        <dbReference type="EMBL" id="KAF5937830.1"/>
    </source>
</evidence>
<accession>A0A7J7GAR0</accession>
<organism evidence="1 2">
    <name type="scientific">Camellia sinensis</name>
    <name type="common">Tea plant</name>
    <name type="synonym">Thea sinensis</name>
    <dbReference type="NCBI Taxonomy" id="4442"/>
    <lineage>
        <taxon>Eukaryota</taxon>
        <taxon>Viridiplantae</taxon>
        <taxon>Streptophyta</taxon>
        <taxon>Embryophyta</taxon>
        <taxon>Tracheophyta</taxon>
        <taxon>Spermatophyta</taxon>
        <taxon>Magnoliopsida</taxon>
        <taxon>eudicotyledons</taxon>
        <taxon>Gunneridae</taxon>
        <taxon>Pentapetalae</taxon>
        <taxon>asterids</taxon>
        <taxon>Ericales</taxon>
        <taxon>Theaceae</taxon>
        <taxon>Camellia</taxon>
    </lineage>
</organism>
<gene>
    <name evidence="1" type="ORF">HYC85_025336</name>
</gene>
<comment type="caution">
    <text evidence="1">The sequence shown here is derived from an EMBL/GenBank/DDBJ whole genome shotgun (WGS) entry which is preliminary data.</text>
</comment>